<dbReference type="GO" id="GO:0070382">
    <property type="term" value="C:exocytic vesicle"/>
    <property type="evidence" value="ECO:0007669"/>
    <property type="project" value="TreeGrafter"/>
</dbReference>
<dbReference type="GO" id="GO:0005509">
    <property type="term" value="F:calcium ion binding"/>
    <property type="evidence" value="ECO:0007669"/>
    <property type="project" value="TreeGrafter"/>
</dbReference>
<dbReference type="Pfam" id="PF00168">
    <property type="entry name" value="C2"/>
    <property type="match status" value="1"/>
</dbReference>
<gene>
    <name evidence="3" type="ORF">AFUS01_LOCUS30907</name>
</gene>
<dbReference type="GO" id="GO:0000149">
    <property type="term" value="F:SNARE binding"/>
    <property type="evidence" value="ECO:0007669"/>
    <property type="project" value="TreeGrafter"/>
</dbReference>
<dbReference type="SMART" id="SM00239">
    <property type="entry name" value="C2"/>
    <property type="match status" value="1"/>
</dbReference>
<evidence type="ECO:0000256" key="1">
    <source>
        <dbReference type="SAM" id="MobiDB-lite"/>
    </source>
</evidence>
<feature type="compositionally biased region" description="Pro residues" evidence="1">
    <location>
        <begin position="164"/>
        <end position="179"/>
    </location>
</feature>
<dbReference type="GO" id="GO:0048791">
    <property type="term" value="P:calcium ion-regulated exocytosis of neurotransmitter"/>
    <property type="evidence" value="ECO:0007669"/>
    <property type="project" value="TreeGrafter"/>
</dbReference>
<protein>
    <recommendedName>
        <fullName evidence="2">C2 domain-containing protein</fullName>
    </recommendedName>
</protein>
<proteinExistence type="predicted"/>
<dbReference type="GO" id="GO:0006906">
    <property type="term" value="P:vesicle fusion"/>
    <property type="evidence" value="ECO:0007669"/>
    <property type="project" value="TreeGrafter"/>
</dbReference>
<feature type="domain" description="C2" evidence="2">
    <location>
        <begin position="192"/>
        <end position="313"/>
    </location>
</feature>
<dbReference type="Proteomes" id="UP000708208">
    <property type="component" value="Unassembled WGS sequence"/>
</dbReference>
<dbReference type="CDD" id="cd08388">
    <property type="entry name" value="C2A_Synaptotagmin-4-11"/>
    <property type="match status" value="1"/>
</dbReference>
<name>A0A8J2LDP8_9HEXA</name>
<feature type="region of interest" description="Disordered" evidence="1">
    <location>
        <begin position="46"/>
        <end position="99"/>
    </location>
</feature>
<reference evidence="3" key="1">
    <citation type="submission" date="2021-06" db="EMBL/GenBank/DDBJ databases">
        <authorList>
            <person name="Hodson N. C."/>
            <person name="Mongue J. A."/>
            <person name="Jaron S. K."/>
        </authorList>
    </citation>
    <scope>NUCLEOTIDE SEQUENCE</scope>
</reference>
<feature type="compositionally biased region" description="Low complexity" evidence="1">
    <location>
        <begin position="137"/>
        <end position="148"/>
    </location>
</feature>
<evidence type="ECO:0000313" key="4">
    <source>
        <dbReference type="Proteomes" id="UP000708208"/>
    </source>
</evidence>
<accession>A0A8J2LDP8</accession>
<keyword evidence="4" id="KW-1185">Reference proteome</keyword>
<dbReference type="OrthoDB" id="67700at2759"/>
<feature type="region of interest" description="Disordered" evidence="1">
    <location>
        <begin position="123"/>
        <end position="183"/>
    </location>
</feature>
<dbReference type="GO" id="GO:0098793">
    <property type="term" value="C:presynapse"/>
    <property type="evidence" value="ECO:0007669"/>
    <property type="project" value="GOC"/>
</dbReference>
<dbReference type="GO" id="GO:0030276">
    <property type="term" value="F:clathrin binding"/>
    <property type="evidence" value="ECO:0007669"/>
    <property type="project" value="TreeGrafter"/>
</dbReference>
<feature type="compositionally biased region" description="Polar residues" evidence="1">
    <location>
        <begin position="149"/>
        <end position="159"/>
    </location>
</feature>
<organism evidence="3 4">
    <name type="scientific">Allacma fusca</name>
    <dbReference type="NCBI Taxonomy" id="39272"/>
    <lineage>
        <taxon>Eukaryota</taxon>
        <taxon>Metazoa</taxon>
        <taxon>Ecdysozoa</taxon>
        <taxon>Arthropoda</taxon>
        <taxon>Hexapoda</taxon>
        <taxon>Collembola</taxon>
        <taxon>Symphypleona</taxon>
        <taxon>Sminthuridae</taxon>
        <taxon>Allacma</taxon>
    </lineage>
</organism>
<dbReference type="PANTHER" id="PTHR10024:SF369">
    <property type="entry name" value="FI18813P1"/>
    <property type="match status" value="1"/>
</dbReference>
<dbReference type="GO" id="GO:0005886">
    <property type="term" value="C:plasma membrane"/>
    <property type="evidence" value="ECO:0007669"/>
    <property type="project" value="TreeGrafter"/>
</dbReference>
<dbReference type="AlphaFoldDB" id="A0A8J2LDP8"/>
<dbReference type="EMBL" id="CAJVCH010480948">
    <property type="protein sequence ID" value="CAG7820518.1"/>
    <property type="molecule type" value="Genomic_DNA"/>
</dbReference>
<dbReference type="GO" id="GO:0001786">
    <property type="term" value="F:phosphatidylserine binding"/>
    <property type="evidence" value="ECO:0007669"/>
    <property type="project" value="TreeGrafter"/>
</dbReference>
<evidence type="ECO:0000313" key="3">
    <source>
        <dbReference type="EMBL" id="CAG7820518.1"/>
    </source>
</evidence>
<dbReference type="GO" id="GO:0030424">
    <property type="term" value="C:axon"/>
    <property type="evidence" value="ECO:0007669"/>
    <property type="project" value="TreeGrafter"/>
</dbReference>
<evidence type="ECO:0000259" key="2">
    <source>
        <dbReference type="PROSITE" id="PS50004"/>
    </source>
</evidence>
<dbReference type="PANTHER" id="PTHR10024">
    <property type="entry name" value="SYNAPTOTAGMIN"/>
    <property type="match status" value="1"/>
</dbReference>
<sequence length="329" mass="36498">MWRKVYVIDNPCDSRDLLGGDIISGGDSGSDAVLLPSQSQLVVHRRSDTSTTLNTTKSQHLVMSMKKSPSPPMHYTSPKNLSPATPPSEESAGSPLGSRFSTTAEIHQKIQRSSQLISNSLSLQAHPQQKFRDKSPSPRSSPQISPSSECNEVMNQRNGNSAPDPNPPTSSNANPPPQVTTPIVLTGGGANLLGVLHFRVRYKTEKGALIVTVVKCEDLPVKDTTLMTCDPYVKLQLLPEKQQRVKTRVLRHTRQPLYEEDFTFYGIQPNQLQGMTLHFVVLSFDRYSRDDVIGEVFCPLSGVELPQTDNHHLEISRDIQPRNLKVRDN</sequence>
<dbReference type="FunFam" id="2.60.40.150:FF:000181">
    <property type="entry name" value="Synaptotagmin 4"/>
    <property type="match status" value="1"/>
</dbReference>
<dbReference type="PROSITE" id="PS50004">
    <property type="entry name" value="C2"/>
    <property type="match status" value="1"/>
</dbReference>
<dbReference type="InterPro" id="IPR000008">
    <property type="entry name" value="C2_dom"/>
</dbReference>
<dbReference type="GO" id="GO:0005544">
    <property type="term" value="F:calcium-dependent phospholipid binding"/>
    <property type="evidence" value="ECO:0007669"/>
    <property type="project" value="TreeGrafter"/>
</dbReference>
<comment type="caution">
    <text evidence="3">The sequence shown here is derived from an EMBL/GenBank/DDBJ whole genome shotgun (WGS) entry which is preliminary data.</text>
</comment>
<feature type="compositionally biased region" description="Polar residues" evidence="1">
    <location>
        <begin position="49"/>
        <end position="61"/>
    </location>
</feature>